<keyword evidence="7" id="KW-0482">Metalloprotease</keyword>
<dbReference type="GO" id="GO:0016485">
    <property type="term" value="P:protein processing"/>
    <property type="evidence" value="ECO:0007669"/>
    <property type="project" value="TreeGrafter"/>
</dbReference>
<sequence>MFKLLLLVGAVIVLVVTLLACIVVYLLFFTTTEKPVVHCTTESCLAHARRLKATINTSVNPCHDFYAFVCDGWQNAFPHLSVQEKVNDDATESNIKEVINDIWGVERPSRLFYKCVSPEMAEIAENLALLKTFMQNISLHWPHREPGGGDDHPLLVMLHMAVRWDINFLFGLDIGYSNATGIVLIVRRGRSGAVWRDRIERPLSQLEYARIVNEHLSTLNVTSVKSKPAELQEIEKQFLEANIPTAHSQQSWFTMSTLDSKTPSIGKGLWLKFLTYSFAILGFKLTSNEWVVLEDSKILENVDKLFGAHSKDKLLIGIAWMLLQSHLWAVAGKPELIFRDNIEDKRRRACLEYVNMRLGLLSSVQHVTTRFSTPEVRQGFTDFLLSLKKAFISLVKNAAWIDRQSRETAQRKISTMAINILPGEPFFAPLQRAALYSSFPNVDAHGFFLNWLNSSEIYQKLQSSRHFKDVYSKRRTFRHTAYSYTYLLNEVETPLASLDPPLLYTDAPFAVNYASAGSLLAKEISKSIDPRGVLIDDRGENVIWWGKSHSAEYGRHTGCDLGKMGQTPMDVFPAIPALEASFTAYKMAVAELGALEGSVLTLRLSELERYSEEQVFFITYCFALCSRKGAATRHECNVPVRHNIYFSEAFDCPHGSPMSATKKCSFFS</sequence>
<evidence type="ECO:0000256" key="1">
    <source>
        <dbReference type="ARBA" id="ARBA00001947"/>
    </source>
</evidence>
<proteinExistence type="inferred from homology"/>
<evidence type="ECO:0000256" key="3">
    <source>
        <dbReference type="ARBA" id="ARBA00022670"/>
    </source>
</evidence>
<dbReference type="Pfam" id="PF01431">
    <property type="entry name" value="Peptidase_M13"/>
    <property type="match status" value="1"/>
</dbReference>
<evidence type="ECO:0008006" key="12">
    <source>
        <dbReference type="Google" id="ProtNLM"/>
    </source>
</evidence>
<dbReference type="GO" id="GO:0004222">
    <property type="term" value="F:metalloendopeptidase activity"/>
    <property type="evidence" value="ECO:0007669"/>
    <property type="project" value="InterPro"/>
</dbReference>
<evidence type="ECO:0000256" key="7">
    <source>
        <dbReference type="ARBA" id="ARBA00023049"/>
    </source>
</evidence>
<dbReference type="InterPro" id="IPR042089">
    <property type="entry name" value="Peptidase_M13_dom_2"/>
</dbReference>
<keyword evidence="11" id="KW-1185">Reference proteome</keyword>
<evidence type="ECO:0000259" key="8">
    <source>
        <dbReference type="Pfam" id="PF01431"/>
    </source>
</evidence>
<dbReference type="PANTHER" id="PTHR11733:SF241">
    <property type="entry name" value="GH26575P-RELATED"/>
    <property type="match status" value="1"/>
</dbReference>
<organism evidence="10 11">
    <name type="scientific">Amblyomma americanum</name>
    <name type="common">Lone star tick</name>
    <dbReference type="NCBI Taxonomy" id="6943"/>
    <lineage>
        <taxon>Eukaryota</taxon>
        <taxon>Metazoa</taxon>
        <taxon>Ecdysozoa</taxon>
        <taxon>Arthropoda</taxon>
        <taxon>Chelicerata</taxon>
        <taxon>Arachnida</taxon>
        <taxon>Acari</taxon>
        <taxon>Parasitiformes</taxon>
        <taxon>Ixodida</taxon>
        <taxon>Ixodoidea</taxon>
        <taxon>Ixodidae</taxon>
        <taxon>Amblyomminae</taxon>
        <taxon>Amblyomma</taxon>
    </lineage>
</organism>
<evidence type="ECO:0000256" key="4">
    <source>
        <dbReference type="ARBA" id="ARBA00022723"/>
    </source>
</evidence>
<dbReference type="GO" id="GO:0046872">
    <property type="term" value="F:metal ion binding"/>
    <property type="evidence" value="ECO:0007669"/>
    <property type="project" value="UniProtKB-KW"/>
</dbReference>
<dbReference type="Gene3D" id="1.10.1380.10">
    <property type="entry name" value="Neutral endopeptidase , domain2"/>
    <property type="match status" value="1"/>
</dbReference>
<dbReference type="InterPro" id="IPR024079">
    <property type="entry name" value="MetalloPept_cat_dom_sf"/>
</dbReference>
<gene>
    <name evidence="10" type="ORF">V5799_015518</name>
</gene>
<protein>
    <recommendedName>
        <fullName evidence="12">M13 family peptidase</fullName>
    </recommendedName>
</protein>
<evidence type="ECO:0000313" key="10">
    <source>
        <dbReference type="EMBL" id="KAK8783142.1"/>
    </source>
</evidence>
<dbReference type="PROSITE" id="PS51257">
    <property type="entry name" value="PROKAR_LIPOPROTEIN"/>
    <property type="match status" value="1"/>
</dbReference>
<dbReference type="AlphaFoldDB" id="A0AAQ4F915"/>
<dbReference type="InterPro" id="IPR018497">
    <property type="entry name" value="Peptidase_M13_C"/>
</dbReference>
<comment type="caution">
    <text evidence="10">The sequence shown here is derived from an EMBL/GenBank/DDBJ whole genome shotgun (WGS) entry which is preliminary data.</text>
</comment>
<keyword evidence="5" id="KW-0378">Hydrolase</keyword>
<evidence type="ECO:0000256" key="5">
    <source>
        <dbReference type="ARBA" id="ARBA00022801"/>
    </source>
</evidence>
<dbReference type="Pfam" id="PF05649">
    <property type="entry name" value="Peptidase_M13_N"/>
    <property type="match status" value="1"/>
</dbReference>
<feature type="domain" description="Peptidase M13 C-terminal" evidence="8">
    <location>
        <begin position="484"/>
        <end position="665"/>
    </location>
</feature>
<dbReference type="GO" id="GO:0005886">
    <property type="term" value="C:plasma membrane"/>
    <property type="evidence" value="ECO:0007669"/>
    <property type="project" value="TreeGrafter"/>
</dbReference>
<dbReference type="InterPro" id="IPR000718">
    <property type="entry name" value="Peptidase_M13"/>
</dbReference>
<evidence type="ECO:0000256" key="2">
    <source>
        <dbReference type="ARBA" id="ARBA00007357"/>
    </source>
</evidence>
<evidence type="ECO:0000313" key="11">
    <source>
        <dbReference type="Proteomes" id="UP001321473"/>
    </source>
</evidence>
<dbReference type="SUPFAM" id="SSF55486">
    <property type="entry name" value="Metalloproteases ('zincins'), catalytic domain"/>
    <property type="match status" value="1"/>
</dbReference>
<feature type="domain" description="Peptidase M13 N-terminal" evidence="9">
    <location>
        <begin position="61"/>
        <end position="420"/>
    </location>
</feature>
<dbReference type="EMBL" id="JARKHS020005836">
    <property type="protein sequence ID" value="KAK8783142.1"/>
    <property type="molecule type" value="Genomic_DNA"/>
</dbReference>
<evidence type="ECO:0000259" key="9">
    <source>
        <dbReference type="Pfam" id="PF05649"/>
    </source>
</evidence>
<dbReference type="PROSITE" id="PS51885">
    <property type="entry name" value="NEPRILYSIN"/>
    <property type="match status" value="1"/>
</dbReference>
<dbReference type="Gene3D" id="3.40.390.10">
    <property type="entry name" value="Collagenase (Catalytic Domain)"/>
    <property type="match status" value="1"/>
</dbReference>
<comment type="cofactor">
    <cofactor evidence="1">
        <name>Zn(2+)</name>
        <dbReference type="ChEBI" id="CHEBI:29105"/>
    </cofactor>
</comment>
<dbReference type="InterPro" id="IPR008753">
    <property type="entry name" value="Peptidase_M13_N"/>
</dbReference>
<reference evidence="10 11" key="1">
    <citation type="journal article" date="2023" name="Arcadia Sci">
        <title>De novo assembly of a long-read Amblyomma americanum tick genome.</title>
        <authorList>
            <person name="Chou S."/>
            <person name="Poskanzer K.E."/>
            <person name="Rollins M."/>
            <person name="Thuy-Boun P.S."/>
        </authorList>
    </citation>
    <scope>NUCLEOTIDE SEQUENCE [LARGE SCALE GENOMIC DNA]</scope>
    <source>
        <strain evidence="10">F_SG_1</strain>
        <tissue evidence="10">Salivary glands</tissue>
    </source>
</reference>
<dbReference type="PANTHER" id="PTHR11733">
    <property type="entry name" value="ZINC METALLOPROTEASE FAMILY M13 NEPRILYSIN-RELATED"/>
    <property type="match status" value="1"/>
</dbReference>
<keyword evidence="4" id="KW-0479">Metal-binding</keyword>
<dbReference type="Proteomes" id="UP001321473">
    <property type="component" value="Unassembled WGS sequence"/>
</dbReference>
<accession>A0AAQ4F915</accession>
<keyword evidence="3" id="KW-0645">Protease</keyword>
<evidence type="ECO:0000256" key="6">
    <source>
        <dbReference type="ARBA" id="ARBA00022833"/>
    </source>
</evidence>
<keyword evidence="6" id="KW-0862">Zinc</keyword>
<comment type="similarity">
    <text evidence="2">Belongs to the peptidase M13 family.</text>
</comment>
<name>A0AAQ4F915_AMBAM</name>